<gene>
    <name evidence="1" type="ORF">H1B27_26640</name>
</gene>
<dbReference type="InterPro" id="IPR036692">
    <property type="entry name" value="Shew3726-like_sf"/>
</dbReference>
<name>A0ABS0P992_9BRAD</name>
<dbReference type="SUPFAM" id="SSF160272">
    <property type="entry name" value="Shew3726-like"/>
    <property type="match status" value="1"/>
</dbReference>
<dbReference type="Proteomes" id="UP001194539">
    <property type="component" value="Unassembled WGS sequence"/>
</dbReference>
<sequence length="96" mass="10911">MTLTSTLTSGRFIDHEYDRMIVRFSMHDGAREIPCAISTSAMDDLEHGAHVKPEQREAQFARLRDRIEACAESKYRATEFEGTPPGIVLRGIDFRP</sequence>
<keyword evidence="2" id="KW-1185">Reference proteome</keyword>
<proteinExistence type="predicted"/>
<accession>A0ABS0P992</accession>
<dbReference type="EMBL" id="JACEGD010000027">
    <property type="protein sequence ID" value="MBH5389834.1"/>
    <property type="molecule type" value="Genomic_DNA"/>
</dbReference>
<evidence type="ECO:0000313" key="1">
    <source>
        <dbReference type="EMBL" id="MBH5389834.1"/>
    </source>
</evidence>
<reference evidence="1 2" key="1">
    <citation type="submission" date="2020-07" db="EMBL/GenBank/DDBJ databases">
        <title>Bradyrhizobium diversity isolated from nodules of indigenous legumes of Western Australia.</title>
        <authorList>
            <person name="Klepa M.S."/>
        </authorList>
    </citation>
    <scope>NUCLEOTIDE SEQUENCE [LARGE SCALE GENOMIC DNA]</scope>
    <source>
        <strain evidence="1 2">CNPSo 4019</strain>
    </source>
</reference>
<dbReference type="Pfam" id="PF07369">
    <property type="entry name" value="DUF1488"/>
    <property type="match status" value="1"/>
</dbReference>
<dbReference type="RefSeq" id="WP_061877615.1">
    <property type="nucleotide sequence ID" value="NZ_JACEGD010000027.1"/>
</dbReference>
<evidence type="ECO:0000313" key="2">
    <source>
        <dbReference type="Proteomes" id="UP001194539"/>
    </source>
</evidence>
<protein>
    <submittedName>
        <fullName evidence="1">DUF1488 domain-containing protein</fullName>
    </submittedName>
</protein>
<dbReference type="Gene3D" id="3.30.160.140">
    <property type="entry name" value="Shew3726-like"/>
    <property type="match status" value="1"/>
</dbReference>
<dbReference type="InterPro" id="IPR009962">
    <property type="entry name" value="DUF1488"/>
</dbReference>
<organism evidence="1 2">
    <name type="scientific">Bradyrhizobium diversitatis</name>
    <dbReference type="NCBI Taxonomy" id="2755406"/>
    <lineage>
        <taxon>Bacteria</taxon>
        <taxon>Pseudomonadati</taxon>
        <taxon>Pseudomonadota</taxon>
        <taxon>Alphaproteobacteria</taxon>
        <taxon>Hyphomicrobiales</taxon>
        <taxon>Nitrobacteraceae</taxon>
        <taxon>Bradyrhizobium</taxon>
    </lineage>
</organism>
<comment type="caution">
    <text evidence="1">The sequence shown here is derived from an EMBL/GenBank/DDBJ whole genome shotgun (WGS) entry which is preliminary data.</text>
</comment>